<evidence type="ECO:0000259" key="6">
    <source>
        <dbReference type="Pfam" id="PF02931"/>
    </source>
</evidence>
<dbReference type="OrthoDB" id="6133385at2759"/>
<evidence type="ECO:0000256" key="1">
    <source>
        <dbReference type="ARBA" id="ARBA00004141"/>
    </source>
</evidence>
<accession>A0A8B6E084</accession>
<keyword evidence="4 5" id="KW-0472">Membrane</keyword>
<proteinExistence type="predicted"/>
<dbReference type="CDD" id="cd18989">
    <property type="entry name" value="LGIC_ECD_cation"/>
    <property type="match status" value="1"/>
</dbReference>
<dbReference type="Gene3D" id="2.70.170.10">
    <property type="entry name" value="Neurotransmitter-gated ion-channel ligand-binding domain"/>
    <property type="match status" value="1"/>
</dbReference>
<dbReference type="Pfam" id="PF02931">
    <property type="entry name" value="Neur_chan_LBD"/>
    <property type="match status" value="1"/>
</dbReference>
<gene>
    <name evidence="8" type="ORF">MGAL_10B086902</name>
</gene>
<dbReference type="InterPro" id="IPR036734">
    <property type="entry name" value="Neur_chan_lig-bd_sf"/>
</dbReference>
<dbReference type="FunFam" id="2.70.170.10:FF:000028">
    <property type="entry name" value="AcetylCholine Receptor"/>
    <property type="match status" value="1"/>
</dbReference>
<dbReference type="PRINTS" id="PR00252">
    <property type="entry name" value="NRIONCHANNEL"/>
</dbReference>
<evidence type="ECO:0000256" key="5">
    <source>
        <dbReference type="SAM" id="Phobius"/>
    </source>
</evidence>
<protein>
    <recommendedName>
        <fullName evidence="10">Neurotransmitter-gated ion-channel ligand-binding domain-containing protein</fullName>
    </recommendedName>
</protein>
<dbReference type="PANTHER" id="PTHR18945">
    <property type="entry name" value="NEUROTRANSMITTER GATED ION CHANNEL"/>
    <property type="match status" value="1"/>
</dbReference>
<organism evidence="8 9">
    <name type="scientific">Mytilus galloprovincialis</name>
    <name type="common">Mediterranean mussel</name>
    <dbReference type="NCBI Taxonomy" id="29158"/>
    <lineage>
        <taxon>Eukaryota</taxon>
        <taxon>Metazoa</taxon>
        <taxon>Spiralia</taxon>
        <taxon>Lophotrochozoa</taxon>
        <taxon>Mollusca</taxon>
        <taxon>Bivalvia</taxon>
        <taxon>Autobranchia</taxon>
        <taxon>Pteriomorphia</taxon>
        <taxon>Mytilida</taxon>
        <taxon>Mytiloidea</taxon>
        <taxon>Mytilidae</taxon>
        <taxon>Mytilinae</taxon>
        <taxon>Mytilus</taxon>
    </lineage>
</organism>
<keyword evidence="9" id="KW-1185">Reference proteome</keyword>
<evidence type="ECO:0000313" key="9">
    <source>
        <dbReference type="Proteomes" id="UP000596742"/>
    </source>
</evidence>
<dbReference type="InterPro" id="IPR006201">
    <property type="entry name" value="Neur_channel"/>
</dbReference>
<evidence type="ECO:0000259" key="7">
    <source>
        <dbReference type="Pfam" id="PF02932"/>
    </source>
</evidence>
<sequence length="488" mass="56164">MNNSNVSNIKYTPALFTSKHLLDYTAIDKDMDFSLVIFYTYCCIVKLIAHNITDVRLLTNDLFNNHNRQIIPKLDMKAPVNVSMSFSLISVYELDVKNQLLSTSVAFKITWKDEILIWNPADYNGLDQLTVTLASIWKPDVIMLNSVSSQKKLSPNDDDDNYVTITRDGFIEWWVYVNLKTHCNVHMTNYPFETQMCDINVTKSYLDDQSEILQSVDDSLSLDNFVPNGEWQIFPIHSFDQIFFRSNRKISGLQWRIKMKRGRTFYTWNFLMPSISLSIADCFSFLLPAKSSDKLGLSIFVFLANAVLIRLFNDSMPAISDDISLFGVLLWVNILVSGLVIVMNIVITSLFYCKSPKIICKCCDDFTECCKCKLLTKCCKPCFEQEVKKKERRTFELSEFQNAQKEKKEYASIKHGDISISINEGIDQTFIHHRGMKIQLGTIADFLDVKERIEWSDVSRNIDIMATLVIFVAYAILYAATLSELLHE</sequence>
<evidence type="ECO:0000256" key="4">
    <source>
        <dbReference type="ARBA" id="ARBA00023136"/>
    </source>
</evidence>
<feature type="domain" description="Neurotransmitter-gated ion-channel ligand-binding" evidence="6">
    <location>
        <begin position="58"/>
        <end position="261"/>
    </location>
</feature>
<comment type="subcellular location">
    <subcellularLocation>
        <location evidence="1">Membrane</location>
        <topology evidence="1">Multi-pass membrane protein</topology>
    </subcellularLocation>
</comment>
<reference evidence="8" key="1">
    <citation type="submission" date="2018-11" db="EMBL/GenBank/DDBJ databases">
        <authorList>
            <person name="Alioto T."/>
            <person name="Alioto T."/>
        </authorList>
    </citation>
    <scope>NUCLEOTIDE SEQUENCE</scope>
</reference>
<dbReference type="InterPro" id="IPR038050">
    <property type="entry name" value="Neuro_actylchol_rec"/>
</dbReference>
<feature type="transmembrane region" description="Helical" evidence="5">
    <location>
        <begin position="265"/>
        <end position="289"/>
    </location>
</feature>
<dbReference type="CDD" id="cd19051">
    <property type="entry name" value="LGIC_TM_cation"/>
    <property type="match status" value="1"/>
</dbReference>
<keyword evidence="3 5" id="KW-1133">Transmembrane helix</keyword>
<dbReference type="GO" id="GO:0016020">
    <property type="term" value="C:membrane"/>
    <property type="evidence" value="ECO:0007669"/>
    <property type="project" value="UniProtKB-SubCell"/>
</dbReference>
<dbReference type="GO" id="GO:0004888">
    <property type="term" value="F:transmembrane signaling receptor activity"/>
    <property type="evidence" value="ECO:0007669"/>
    <property type="project" value="InterPro"/>
</dbReference>
<dbReference type="InterPro" id="IPR006202">
    <property type="entry name" value="Neur_chan_lig-bd"/>
</dbReference>
<dbReference type="Proteomes" id="UP000596742">
    <property type="component" value="Unassembled WGS sequence"/>
</dbReference>
<name>A0A8B6E084_MYTGA</name>
<keyword evidence="2 5" id="KW-0812">Transmembrane</keyword>
<evidence type="ECO:0000256" key="2">
    <source>
        <dbReference type="ARBA" id="ARBA00022692"/>
    </source>
</evidence>
<dbReference type="EMBL" id="UYJE01004262">
    <property type="protein sequence ID" value="VDI26606.1"/>
    <property type="molecule type" value="Genomic_DNA"/>
</dbReference>
<feature type="transmembrane region" description="Helical" evidence="5">
    <location>
        <begin position="464"/>
        <end position="486"/>
    </location>
</feature>
<evidence type="ECO:0000256" key="3">
    <source>
        <dbReference type="ARBA" id="ARBA00022989"/>
    </source>
</evidence>
<feature type="domain" description="Neurotransmitter-gated ion-channel transmembrane" evidence="7">
    <location>
        <begin position="271"/>
        <end position="358"/>
    </location>
</feature>
<feature type="transmembrane region" description="Helical" evidence="5">
    <location>
        <begin position="295"/>
        <end position="313"/>
    </location>
</feature>
<dbReference type="AlphaFoldDB" id="A0A8B6E084"/>
<evidence type="ECO:0008006" key="10">
    <source>
        <dbReference type="Google" id="ProtNLM"/>
    </source>
</evidence>
<feature type="transmembrane region" description="Helical" evidence="5">
    <location>
        <begin position="325"/>
        <end position="352"/>
    </location>
</feature>
<dbReference type="InterPro" id="IPR006029">
    <property type="entry name" value="Neurotrans-gated_channel_TM"/>
</dbReference>
<dbReference type="Gene3D" id="1.20.58.390">
    <property type="entry name" value="Neurotransmitter-gated ion-channel transmembrane domain"/>
    <property type="match status" value="1"/>
</dbReference>
<comment type="caution">
    <text evidence="8">The sequence shown here is derived from an EMBL/GenBank/DDBJ whole genome shotgun (WGS) entry which is preliminary data.</text>
</comment>
<dbReference type="Pfam" id="PF02932">
    <property type="entry name" value="Neur_chan_memb"/>
    <property type="match status" value="1"/>
</dbReference>
<dbReference type="InterPro" id="IPR036719">
    <property type="entry name" value="Neuro-gated_channel_TM_sf"/>
</dbReference>
<evidence type="ECO:0000313" key="8">
    <source>
        <dbReference type="EMBL" id="VDI26606.1"/>
    </source>
</evidence>
<dbReference type="SUPFAM" id="SSF63712">
    <property type="entry name" value="Nicotinic receptor ligand binding domain-like"/>
    <property type="match status" value="1"/>
</dbReference>
<dbReference type="SUPFAM" id="SSF90112">
    <property type="entry name" value="Neurotransmitter-gated ion-channel transmembrane pore"/>
    <property type="match status" value="1"/>
</dbReference>
<dbReference type="GO" id="GO:0005230">
    <property type="term" value="F:extracellular ligand-gated monoatomic ion channel activity"/>
    <property type="evidence" value="ECO:0007669"/>
    <property type="project" value="InterPro"/>
</dbReference>